<dbReference type="Proteomes" id="UP000053789">
    <property type="component" value="Unassembled WGS sequence"/>
</dbReference>
<proteinExistence type="inferred from homology"/>
<evidence type="ECO:0000256" key="3">
    <source>
        <dbReference type="ARBA" id="ARBA00038157"/>
    </source>
</evidence>
<dbReference type="GeneID" id="27701131"/>
<sequence>MGDSGMPRSLQESLDNTKVTYVQLGASGLRVSIPILGAMSFGHKDWQPWVIDDENEVDKLLKGAYDRGLNSWDTANVYSNGESERMIGRVIKKHNIPRHKLVLLSKCFGTVGEEPGVLHIKYPEQIKKSKDYVNQGGLSRAAIFNAVEASLERLGTSYLDVLQIHRFDRTVPVEETMKALHDLVQSGKVRYIGASSMWAYQFAKMQNCAEVHGWTKFVSMQNHYSLCYREEEREMNPYCHETGVGLIPWAPLYRGLLARPLGSEATVREESMKGNPMFGGLDPADREIIKRVMELADKKGWKMSHVALAWIIQKGTIPIVGFSNLARLEEAVAVKGKSLTEDEMKYLEEPYKPKAIVGHS</sequence>
<dbReference type="EMBL" id="KN846991">
    <property type="protein sequence ID" value="KIW91307.1"/>
    <property type="molecule type" value="Genomic_DNA"/>
</dbReference>
<dbReference type="InterPro" id="IPR036812">
    <property type="entry name" value="NAD(P)_OxRdtase_dom_sf"/>
</dbReference>
<dbReference type="AlphaFoldDB" id="A0A0D2FXV3"/>
<dbReference type="SUPFAM" id="SSF51430">
    <property type="entry name" value="NAD(P)-linked oxidoreductase"/>
    <property type="match status" value="1"/>
</dbReference>
<dbReference type="Gene3D" id="3.20.20.100">
    <property type="entry name" value="NADP-dependent oxidoreductase domain"/>
    <property type="match status" value="1"/>
</dbReference>
<evidence type="ECO:0000259" key="4">
    <source>
        <dbReference type="Pfam" id="PF00248"/>
    </source>
</evidence>
<name>A0A0D2FXV3_CLAB1</name>
<feature type="domain" description="NADP-dependent oxidoreductase" evidence="4">
    <location>
        <begin position="35"/>
        <end position="349"/>
    </location>
</feature>
<gene>
    <name evidence="5" type="ORF">Z519_08203</name>
</gene>
<dbReference type="InterPro" id="IPR050523">
    <property type="entry name" value="AKR_Detox_Biosynth"/>
</dbReference>
<dbReference type="PANTHER" id="PTHR43364">
    <property type="entry name" value="NADH-SPECIFIC METHYLGLYOXAL REDUCTASE-RELATED"/>
    <property type="match status" value="1"/>
</dbReference>
<dbReference type="PANTHER" id="PTHR43364:SF9">
    <property type="entry name" value="OXIDOREDUCTASE"/>
    <property type="match status" value="1"/>
</dbReference>
<evidence type="ECO:0000256" key="1">
    <source>
        <dbReference type="ARBA" id="ARBA00022857"/>
    </source>
</evidence>
<dbReference type="GO" id="GO:0016491">
    <property type="term" value="F:oxidoreductase activity"/>
    <property type="evidence" value="ECO:0007669"/>
    <property type="project" value="UniProtKB-KW"/>
</dbReference>
<dbReference type="GO" id="GO:0005829">
    <property type="term" value="C:cytosol"/>
    <property type="evidence" value="ECO:0007669"/>
    <property type="project" value="UniProtKB-ARBA"/>
</dbReference>
<evidence type="ECO:0000313" key="6">
    <source>
        <dbReference type="Proteomes" id="UP000053789"/>
    </source>
</evidence>
<evidence type="ECO:0000313" key="5">
    <source>
        <dbReference type="EMBL" id="KIW91307.1"/>
    </source>
</evidence>
<accession>A0A0D2FXV3</accession>
<protein>
    <recommendedName>
        <fullName evidence="4">NADP-dependent oxidoreductase domain-containing protein</fullName>
    </recommendedName>
</protein>
<reference evidence="5" key="1">
    <citation type="submission" date="2015-01" db="EMBL/GenBank/DDBJ databases">
        <title>The Genome Sequence of Cladophialophora bantiana CBS 173.52.</title>
        <authorList>
            <consortium name="The Broad Institute Genomics Platform"/>
            <person name="Cuomo C."/>
            <person name="de Hoog S."/>
            <person name="Gorbushina A."/>
            <person name="Stielow B."/>
            <person name="Teixiera M."/>
            <person name="Abouelleil A."/>
            <person name="Chapman S.B."/>
            <person name="Priest M."/>
            <person name="Young S.K."/>
            <person name="Wortman J."/>
            <person name="Nusbaum C."/>
            <person name="Birren B."/>
        </authorList>
    </citation>
    <scope>NUCLEOTIDE SEQUENCE [LARGE SCALE GENOMIC DNA]</scope>
    <source>
        <strain evidence="5">CBS 173.52</strain>
    </source>
</reference>
<dbReference type="Pfam" id="PF00248">
    <property type="entry name" value="Aldo_ket_red"/>
    <property type="match status" value="1"/>
</dbReference>
<keyword evidence="1" id="KW-0521">NADP</keyword>
<dbReference type="FunFam" id="3.20.20.100:FF:000004">
    <property type="entry name" value="Oxidoreductase, aldo/keto reductase"/>
    <property type="match status" value="1"/>
</dbReference>
<dbReference type="OrthoDB" id="48988at2759"/>
<comment type="similarity">
    <text evidence="3">Belongs to the aldo/keto reductase family. Aldo/keto reductase 2 subfamily.</text>
</comment>
<dbReference type="InterPro" id="IPR023210">
    <property type="entry name" value="NADP_OxRdtase_dom"/>
</dbReference>
<keyword evidence="2" id="KW-0560">Oxidoreductase</keyword>
<dbReference type="HOGENOM" id="CLU_023205_2_0_1"/>
<dbReference type="CDD" id="cd19079">
    <property type="entry name" value="AKR_EcYajO-like"/>
    <property type="match status" value="1"/>
</dbReference>
<evidence type="ECO:0000256" key="2">
    <source>
        <dbReference type="ARBA" id="ARBA00023002"/>
    </source>
</evidence>
<organism evidence="5 6">
    <name type="scientific">Cladophialophora bantiana (strain ATCC 10958 / CBS 173.52 / CDC B-1940 / NIH 8579)</name>
    <name type="common">Xylohypha bantiana</name>
    <dbReference type="NCBI Taxonomy" id="1442370"/>
    <lineage>
        <taxon>Eukaryota</taxon>
        <taxon>Fungi</taxon>
        <taxon>Dikarya</taxon>
        <taxon>Ascomycota</taxon>
        <taxon>Pezizomycotina</taxon>
        <taxon>Eurotiomycetes</taxon>
        <taxon>Chaetothyriomycetidae</taxon>
        <taxon>Chaetothyriales</taxon>
        <taxon>Herpotrichiellaceae</taxon>
        <taxon>Cladophialophora</taxon>
    </lineage>
</organism>
<dbReference type="RefSeq" id="XP_016617976.1">
    <property type="nucleotide sequence ID" value="XM_016765931.1"/>
</dbReference>
<dbReference type="VEuPathDB" id="FungiDB:Z519_08203"/>
<keyword evidence="6" id="KW-1185">Reference proteome</keyword>